<protein>
    <submittedName>
        <fullName evidence="3">Cephalosporin hydroxylase family protein</fullName>
    </submittedName>
</protein>
<proteinExistence type="predicted"/>
<evidence type="ECO:0000256" key="2">
    <source>
        <dbReference type="ARBA" id="ARBA00022679"/>
    </source>
</evidence>
<dbReference type="Pfam" id="PF04989">
    <property type="entry name" value="RMNT_CmcI"/>
    <property type="match status" value="1"/>
</dbReference>
<evidence type="ECO:0000313" key="4">
    <source>
        <dbReference type="Proteomes" id="UP000755551"/>
    </source>
</evidence>
<keyword evidence="4" id="KW-1185">Reference proteome</keyword>
<name>A0ABS6MGQ8_9GAMM</name>
<dbReference type="InterPro" id="IPR007072">
    <property type="entry name" value="RNMT_CmcI"/>
</dbReference>
<evidence type="ECO:0000256" key="1">
    <source>
        <dbReference type="ARBA" id="ARBA00022603"/>
    </source>
</evidence>
<evidence type="ECO:0000313" key="3">
    <source>
        <dbReference type="EMBL" id="MBV0934892.1"/>
    </source>
</evidence>
<sequence length="282" mass="32637">MKNDLVRFSRFVCPVLYDEYVELHHINFGTCSRITHDDYKAFTSYAHFRPLQPAHQKWYEAQILVKAECDLPVKEQSKPSTEGALALAYHHWYWQYEIETQRDYRWLGQVAVKMPTDLFFYQELIYSQKQSRILEVGYGRGGSLYFIHTILRLLNRKGTLVGVDFQVTPVEGFDSGSQPWLVHGDAKDTQTLEKAKTICAEYDLVILDLGGRDHLSLELLPMWAQLIAPNGVIVVEDLWSDSDHSSVIQVLDTFLLQNRQFGLHLEANRYPFLKGIALRRIG</sequence>
<keyword evidence="1" id="KW-0489">Methyltransferase</keyword>
<dbReference type="PANTHER" id="PTHR40048:SF1">
    <property type="entry name" value="RHAMNOSYL O-METHYLTRANSFERASE"/>
    <property type="match status" value="1"/>
</dbReference>
<comment type="caution">
    <text evidence="3">The sequence shown here is derived from an EMBL/GenBank/DDBJ whole genome shotgun (WGS) entry which is preliminary data.</text>
</comment>
<dbReference type="Proteomes" id="UP000755551">
    <property type="component" value="Unassembled WGS sequence"/>
</dbReference>
<dbReference type="PANTHER" id="PTHR40048">
    <property type="entry name" value="RHAMNOSYL O-METHYLTRANSFERASE"/>
    <property type="match status" value="1"/>
</dbReference>
<keyword evidence="2" id="KW-0808">Transferase</keyword>
<dbReference type="RefSeq" id="WP_217336280.1">
    <property type="nucleotide sequence ID" value="NZ_JAHQZT010000045.1"/>
</dbReference>
<gene>
    <name evidence="3" type="ORF">KTN04_16270</name>
</gene>
<organism evidence="3 4">
    <name type="scientific">Marinobacterium weihaiense</name>
    <dbReference type="NCBI Taxonomy" id="2851016"/>
    <lineage>
        <taxon>Bacteria</taxon>
        <taxon>Pseudomonadati</taxon>
        <taxon>Pseudomonadota</taxon>
        <taxon>Gammaproteobacteria</taxon>
        <taxon>Oceanospirillales</taxon>
        <taxon>Oceanospirillaceae</taxon>
        <taxon>Marinobacterium</taxon>
    </lineage>
</organism>
<reference evidence="3 4" key="1">
    <citation type="submission" date="2021-06" db="EMBL/GenBank/DDBJ databases">
        <title>Bacterium isolated from marine sediment.</title>
        <authorList>
            <person name="Zhu K.-L."/>
            <person name="Du Z.-J."/>
            <person name="Liang Q.-Y."/>
        </authorList>
    </citation>
    <scope>NUCLEOTIDE SEQUENCE [LARGE SCALE GENOMIC DNA]</scope>
    <source>
        <strain evidence="3 4">A346</strain>
    </source>
</reference>
<dbReference type="EMBL" id="JAHQZT010000045">
    <property type="protein sequence ID" value="MBV0934892.1"/>
    <property type="molecule type" value="Genomic_DNA"/>
</dbReference>
<accession>A0ABS6MGQ8</accession>